<dbReference type="Proteomes" id="UP000176682">
    <property type="component" value="Unassembled WGS sequence"/>
</dbReference>
<dbReference type="GO" id="GO:0004017">
    <property type="term" value="F:AMP kinase activity"/>
    <property type="evidence" value="ECO:0007669"/>
    <property type="project" value="UniProtKB-UniRule"/>
</dbReference>
<comment type="subunit">
    <text evidence="5 7">Monomer.</text>
</comment>
<feature type="binding site" evidence="5">
    <location>
        <position position="148"/>
    </location>
    <ligand>
        <name>AMP</name>
        <dbReference type="ChEBI" id="CHEBI:456215"/>
    </ligand>
</feature>
<feature type="binding site" evidence="5">
    <location>
        <position position="189"/>
    </location>
    <ligand>
        <name>AMP</name>
        <dbReference type="ChEBI" id="CHEBI:456215"/>
    </ligand>
</feature>
<keyword evidence="2 5" id="KW-0545">Nucleotide biosynthesis</keyword>
<comment type="subcellular location">
    <subcellularLocation>
        <location evidence="5 7">Cytoplasm</location>
    </subcellularLocation>
</comment>
<comment type="caution">
    <text evidence="5">Lacks conserved residue(s) required for the propagation of feature annotation.</text>
</comment>
<dbReference type="GO" id="GO:0005524">
    <property type="term" value="F:ATP binding"/>
    <property type="evidence" value="ECO:0007669"/>
    <property type="project" value="UniProtKB-UniRule"/>
</dbReference>
<keyword evidence="3 5" id="KW-0547">Nucleotide-binding</keyword>
<dbReference type="UniPathway" id="UPA00588">
    <property type="reaction ID" value="UER00649"/>
</dbReference>
<dbReference type="InterPro" id="IPR027417">
    <property type="entry name" value="P-loop_NTPase"/>
</dbReference>
<dbReference type="AlphaFoldDB" id="A0A1F5FHQ8"/>
<comment type="domain">
    <text evidence="5">Consists of three domains, a large central CORE domain and two small peripheral domains, NMPbind and LID, which undergo movements during catalysis. The LID domain closes over the site of phosphoryl transfer upon ATP binding. Assembling and dissambling the active center during each catalytic cycle provides an effective means to prevent ATP hydrolysis.</text>
</comment>
<dbReference type="CDD" id="cd01428">
    <property type="entry name" value="ADK"/>
    <property type="match status" value="1"/>
</dbReference>
<dbReference type="SUPFAM" id="SSF52540">
    <property type="entry name" value="P-loop containing nucleoside triphosphate hydrolases"/>
    <property type="match status" value="1"/>
</dbReference>
<keyword evidence="5 7" id="KW-0067">ATP-binding</keyword>
<comment type="function">
    <text evidence="5">Catalyzes the reversible transfer of the terminal phosphate group between ATP and AMP. Plays an important role in cellular energy homeostasis and in adenine nucleotide metabolism.</text>
</comment>
<feature type="binding site" evidence="5">
    <location>
        <begin position="10"/>
        <end position="15"/>
    </location>
    <ligand>
        <name>ATP</name>
        <dbReference type="ChEBI" id="CHEBI:30616"/>
    </ligand>
</feature>
<comment type="caution">
    <text evidence="8">The sequence shown here is derived from an EMBL/GenBank/DDBJ whole genome shotgun (WGS) entry which is preliminary data.</text>
</comment>
<reference evidence="8 9" key="1">
    <citation type="journal article" date="2016" name="Nat. Commun.">
        <title>Thousands of microbial genomes shed light on interconnected biogeochemical processes in an aquifer system.</title>
        <authorList>
            <person name="Anantharaman K."/>
            <person name="Brown C.T."/>
            <person name="Hug L.A."/>
            <person name="Sharon I."/>
            <person name="Castelle C.J."/>
            <person name="Probst A.J."/>
            <person name="Thomas B.C."/>
            <person name="Singh A."/>
            <person name="Wilkins M.J."/>
            <person name="Karaoz U."/>
            <person name="Brodie E.L."/>
            <person name="Williams K.H."/>
            <person name="Hubbard S.S."/>
            <person name="Banfield J.F."/>
        </authorList>
    </citation>
    <scope>NUCLEOTIDE SEQUENCE [LARGE SCALE GENOMIC DNA]</scope>
</reference>
<keyword evidence="4 5" id="KW-0418">Kinase</keyword>
<dbReference type="Pfam" id="PF00406">
    <property type="entry name" value="ADK"/>
    <property type="match status" value="2"/>
</dbReference>
<evidence type="ECO:0000313" key="8">
    <source>
        <dbReference type="EMBL" id="OGD79120.1"/>
    </source>
</evidence>
<dbReference type="EMBL" id="MFAM01000026">
    <property type="protein sequence ID" value="OGD79120.1"/>
    <property type="molecule type" value="Genomic_DNA"/>
</dbReference>
<keyword evidence="1 5" id="KW-0808">Transferase</keyword>
<dbReference type="Gene3D" id="3.40.50.300">
    <property type="entry name" value="P-loop containing nucleotide triphosphate hydrolases"/>
    <property type="match status" value="1"/>
</dbReference>
<organism evidence="8 9">
    <name type="scientific">Candidatus Collierbacteria bacterium RIFOXYB1_FULL_49_13</name>
    <dbReference type="NCBI Taxonomy" id="1817728"/>
    <lineage>
        <taxon>Bacteria</taxon>
        <taxon>Candidatus Collieribacteriota</taxon>
    </lineage>
</organism>
<evidence type="ECO:0000313" key="9">
    <source>
        <dbReference type="Proteomes" id="UP000176682"/>
    </source>
</evidence>
<dbReference type="InterPro" id="IPR000850">
    <property type="entry name" value="Adenylat/UMP-CMP_kin"/>
</dbReference>
<feature type="region of interest" description="NMP" evidence="5">
    <location>
        <begin position="30"/>
        <end position="59"/>
    </location>
</feature>
<dbReference type="PANTHER" id="PTHR23359">
    <property type="entry name" value="NUCLEOTIDE KINASE"/>
    <property type="match status" value="1"/>
</dbReference>
<evidence type="ECO:0000256" key="3">
    <source>
        <dbReference type="ARBA" id="ARBA00022741"/>
    </source>
</evidence>
<feature type="binding site" evidence="5">
    <location>
        <position position="31"/>
    </location>
    <ligand>
        <name>AMP</name>
        <dbReference type="ChEBI" id="CHEBI:456215"/>
    </ligand>
</feature>
<feature type="binding site" evidence="5">
    <location>
        <position position="228"/>
    </location>
    <ligand>
        <name>ATP</name>
        <dbReference type="ChEBI" id="CHEBI:30616"/>
    </ligand>
</feature>
<feature type="binding site" evidence="5">
    <location>
        <position position="36"/>
    </location>
    <ligand>
        <name>AMP</name>
        <dbReference type="ChEBI" id="CHEBI:456215"/>
    </ligand>
</feature>
<dbReference type="HAMAP" id="MF_00235">
    <property type="entry name" value="Adenylate_kinase_Adk"/>
    <property type="match status" value="1"/>
</dbReference>
<dbReference type="PRINTS" id="PR00094">
    <property type="entry name" value="ADENYLTKNASE"/>
</dbReference>
<dbReference type="GO" id="GO:0005737">
    <property type="term" value="C:cytoplasm"/>
    <property type="evidence" value="ECO:0007669"/>
    <property type="project" value="UniProtKB-SubCell"/>
</dbReference>
<evidence type="ECO:0000256" key="2">
    <source>
        <dbReference type="ARBA" id="ARBA00022727"/>
    </source>
</evidence>
<name>A0A1F5FHQ8_9BACT</name>
<comment type="pathway">
    <text evidence="5">Purine metabolism; AMP biosynthesis via salvage pathway; AMP from ADP: step 1/1.</text>
</comment>
<dbReference type="EC" id="2.7.4.3" evidence="5 7"/>
<evidence type="ECO:0000256" key="6">
    <source>
        <dbReference type="RuleBase" id="RU003330"/>
    </source>
</evidence>
<evidence type="ECO:0000256" key="7">
    <source>
        <dbReference type="RuleBase" id="RU003331"/>
    </source>
</evidence>
<feature type="binding site" evidence="5">
    <location>
        <position position="200"/>
    </location>
    <ligand>
        <name>AMP</name>
        <dbReference type="ChEBI" id="CHEBI:456215"/>
    </ligand>
</feature>
<evidence type="ECO:0000256" key="1">
    <source>
        <dbReference type="ARBA" id="ARBA00022679"/>
    </source>
</evidence>
<comment type="catalytic activity">
    <reaction evidence="5 7">
        <text>AMP + ATP = 2 ADP</text>
        <dbReference type="Rhea" id="RHEA:12973"/>
        <dbReference type="ChEBI" id="CHEBI:30616"/>
        <dbReference type="ChEBI" id="CHEBI:456215"/>
        <dbReference type="ChEBI" id="CHEBI:456216"/>
        <dbReference type="EC" id="2.7.4.3"/>
    </reaction>
</comment>
<evidence type="ECO:0000256" key="5">
    <source>
        <dbReference type="HAMAP-Rule" id="MF_00235"/>
    </source>
</evidence>
<protein>
    <recommendedName>
        <fullName evidence="5 7">Adenylate kinase</fullName>
        <shortName evidence="5">AK</shortName>
        <ecNumber evidence="5 7">2.7.4.3</ecNumber>
    </recommendedName>
    <alternativeName>
        <fullName evidence="5">ATP-AMP transphosphorylase</fullName>
    </alternativeName>
    <alternativeName>
        <fullName evidence="5">ATP:AMP phosphotransferase</fullName>
    </alternativeName>
    <alternativeName>
        <fullName evidence="5">Adenylate monophosphate kinase</fullName>
    </alternativeName>
</protein>
<evidence type="ECO:0000256" key="4">
    <source>
        <dbReference type="ARBA" id="ARBA00022777"/>
    </source>
</evidence>
<sequence length="244" mass="26578">MNFIFLGPPGCGKGTQADLLAKKLNLRHISSGVLLRAKASQDTPDAKLIKGFLDRGELVPFATIMRLVLDEIQSPVTPTSTPVIPGSTRNLPSPSVILSNQPVIPSNQTVIPSEVEGSLHSSVVTPESVGMTQNTGFILDGTPRNLDQAVALDEFFAENHITVDSVILFELSDEVTTERLLRRAQLEGRSDDNEATVQTRLGIYHQDTEPVIAHYEKQGKLIRIDAAPSIEDIFSTLLDQISSR</sequence>
<feature type="binding site" evidence="5">
    <location>
        <begin position="57"/>
        <end position="59"/>
    </location>
    <ligand>
        <name>AMP</name>
        <dbReference type="ChEBI" id="CHEBI:456215"/>
    </ligand>
</feature>
<comment type="similarity">
    <text evidence="5 6">Belongs to the adenylate kinase family.</text>
</comment>
<gene>
    <name evidence="5" type="primary">adk</name>
    <name evidence="8" type="ORF">A2368_00970</name>
</gene>
<keyword evidence="5" id="KW-0963">Cytoplasm</keyword>
<feature type="binding site" evidence="5">
    <location>
        <position position="183"/>
    </location>
    <ligand>
        <name>ATP</name>
        <dbReference type="ChEBI" id="CHEBI:30616"/>
    </ligand>
</feature>
<proteinExistence type="inferred from homology"/>
<dbReference type="GO" id="GO:0044209">
    <property type="term" value="P:AMP salvage"/>
    <property type="evidence" value="ECO:0007669"/>
    <property type="project" value="UniProtKB-UniRule"/>
</dbReference>
<accession>A0A1F5FHQ8</accession>